<dbReference type="EMBL" id="KV878684">
    <property type="protein sequence ID" value="OJJ71868.1"/>
    <property type="molecule type" value="Genomic_DNA"/>
</dbReference>
<dbReference type="RefSeq" id="XP_067479116.1">
    <property type="nucleotide sequence ID" value="XM_067627810.1"/>
</dbReference>
<dbReference type="OrthoDB" id="10595653at2759"/>
<gene>
    <name evidence="1" type="ORF">ASPBRDRAFT_578889</name>
</gene>
<sequence length="144" mass="16378">MLLPTLQSTLCVLMRLLSKRPPWWVNQQRYLADSQGLVHMASKCAQTSNHIHCSVTAIIPVFHTGDRGSIPRNGIHFCFLHVLNAYLQQRRIPSNCGVCWQQRRSQYQGVCNFICQSLPLSGLPRILLVVMIATELIYTCFPPD</sequence>
<keyword evidence="2" id="KW-1185">Reference proteome</keyword>
<proteinExistence type="predicted"/>
<dbReference type="VEuPathDB" id="FungiDB:ASPBRDRAFT_578889"/>
<name>A0A1L9UJK4_ASPBC</name>
<dbReference type="AlphaFoldDB" id="A0A1L9UJK4"/>
<organism evidence="1 2">
    <name type="scientific">Aspergillus brasiliensis (strain CBS 101740 / IMI 381727 / IBT 21946)</name>
    <dbReference type="NCBI Taxonomy" id="767769"/>
    <lineage>
        <taxon>Eukaryota</taxon>
        <taxon>Fungi</taxon>
        <taxon>Dikarya</taxon>
        <taxon>Ascomycota</taxon>
        <taxon>Pezizomycotina</taxon>
        <taxon>Eurotiomycetes</taxon>
        <taxon>Eurotiomycetidae</taxon>
        <taxon>Eurotiales</taxon>
        <taxon>Aspergillaceae</taxon>
        <taxon>Aspergillus</taxon>
        <taxon>Aspergillus subgen. Circumdati</taxon>
    </lineage>
</organism>
<dbReference type="Proteomes" id="UP000184499">
    <property type="component" value="Unassembled WGS sequence"/>
</dbReference>
<evidence type="ECO:0000313" key="1">
    <source>
        <dbReference type="EMBL" id="OJJ71868.1"/>
    </source>
</evidence>
<accession>A0A1L9UJK4</accession>
<dbReference type="GeneID" id="93580298"/>
<protein>
    <submittedName>
        <fullName evidence="1">Uncharacterized protein</fullName>
    </submittedName>
</protein>
<evidence type="ECO:0000313" key="2">
    <source>
        <dbReference type="Proteomes" id="UP000184499"/>
    </source>
</evidence>
<reference evidence="2" key="1">
    <citation type="journal article" date="2017" name="Genome Biol.">
        <title>Comparative genomics reveals high biological diversity and specific adaptations in the industrially and medically important fungal genus Aspergillus.</title>
        <authorList>
            <person name="de Vries R.P."/>
            <person name="Riley R."/>
            <person name="Wiebenga A."/>
            <person name="Aguilar-Osorio G."/>
            <person name="Amillis S."/>
            <person name="Uchima C.A."/>
            <person name="Anderluh G."/>
            <person name="Asadollahi M."/>
            <person name="Askin M."/>
            <person name="Barry K."/>
            <person name="Battaglia E."/>
            <person name="Bayram O."/>
            <person name="Benocci T."/>
            <person name="Braus-Stromeyer S.A."/>
            <person name="Caldana C."/>
            <person name="Canovas D."/>
            <person name="Cerqueira G.C."/>
            <person name="Chen F."/>
            <person name="Chen W."/>
            <person name="Choi C."/>
            <person name="Clum A."/>
            <person name="Dos Santos R.A."/>
            <person name="Damasio A.R."/>
            <person name="Diallinas G."/>
            <person name="Emri T."/>
            <person name="Fekete E."/>
            <person name="Flipphi M."/>
            <person name="Freyberg S."/>
            <person name="Gallo A."/>
            <person name="Gournas C."/>
            <person name="Habgood R."/>
            <person name="Hainaut M."/>
            <person name="Harispe M.L."/>
            <person name="Henrissat B."/>
            <person name="Hilden K.S."/>
            <person name="Hope R."/>
            <person name="Hossain A."/>
            <person name="Karabika E."/>
            <person name="Karaffa L."/>
            <person name="Karanyi Z."/>
            <person name="Krasevec N."/>
            <person name="Kuo A."/>
            <person name="Kusch H."/>
            <person name="LaButti K."/>
            <person name="Lagendijk E.L."/>
            <person name="Lapidus A."/>
            <person name="Levasseur A."/>
            <person name="Lindquist E."/>
            <person name="Lipzen A."/>
            <person name="Logrieco A.F."/>
            <person name="MacCabe A."/>
            <person name="Maekelae M.R."/>
            <person name="Malavazi I."/>
            <person name="Melin P."/>
            <person name="Meyer V."/>
            <person name="Mielnichuk N."/>
            <person name="Miskei M."/>
            <person name="Molnar A.P."/>
            <person name="Mule G."/>
            <person name="Ngan C.Y."/>
            <person name="Orejas M."/>
            <person name="Orosz E."/>
            <person name="Ouedraogo J.P."/>
            <person name="Overkamp K.M."/>
            <person name="Park H.-S."/>
            <person name="Perrone G."/>
            <person name="Piumi F."/>
            <person name="Punt P.J."/>
            <person name="Ram A.F."/>
            <person name="Ramon A."/>
            <person name="Rauscher S."/>
            <person name="Record E."/>
            <person name="Riano-Pachon D.M."/>
            <person name="Robert V."/>
            <person name="Roehrig J."/>
            <person name="Ruller R."/>
            <person name="Salamov A."/>
            <person name="Salih N.S."/>
            <person name="Samson R.A."/>
            <person name="Sandor E."/>
            <person name="Sanguinetti M."/>
            <person name="Schuetze T."/>
            <person name="Sepcic K."/>
            <person name="Shelest E."/>
            <person name="Sherlock G."/>
            <person name="Sophianopoulou V."/>
            <person name="Squina F.M."/>
            <person name="Sun H."/>
            <person name="Susca A."/>
            <person name="Todd R.B."/>
            <person name="Tsang A."/>
            <person name="Unkles S.E."/>
            <person name="van de Wiele N."/>
            <person name="van Rossen-Uffink D."/>
            <person name="Oliveira J.V."/>
            <person name="Vesth T.C."/>
            <person name="Visser J."/>
            <person name="Yu J.-H."/>
            <person name="Zhou M."/>
            <person name="Andersen M.R."/>
            <person name="Archer D.B."/>
            <person name="Baker S.E."/>
            <person name="Benoit I."/>
            <person name="Brakhage A.A."/>
            <person name="Braus G.H."/>
            <person name="Fischer R."/>
            <person name="Frisvad J.C."/>
            <person name="Goldman G.H."/>
            <person name="Houbraken J."/>
            <person name="Oakley B."/>
            <person name="Pocsi I."/>
            <person name="Scazzocchio C."/>
            <person name="Seiboth B."/>
            <person name="vanKuyk P.A."/>
            <person name="Wortman J."/>
            <person name="Dyer P.S."/>
            <person name="Grigoriev I.V."/>
        </authorList>
    </citation>
    <scope>NUCLEOTIDE SEQUENCE [LARGE SCALE GENOMIC DNA]</scope>
    <source>
        <strain evidence="2">CBS 101740 / IMI 381727 / IBT 21946</strain>
    </source>
</reference>